<evidence type="ECO:0000313" key="1">
    <source>
        <dbReference type="EMBL" id="ARN81637.1"/>
    </source>
</evidence>
<gene>
    <name evidence="1" type="ORF">B1812_11765</name>
</gene>
<protein>
    <submittedName>
        <fullName evidence="1">Uncharacterized protein</fullName>
    </submittedName>
</protein>
<organism evidence="1 2">
    <name type="scientific">Methylocystis bryophila</name>
    <dbReference type="NCBI Taxonomy" id="655015"/>
    <lineage>
        <taxon>Bacteria</taxon>
        <taxon>Pseudomonadati</taxon>
        <taxon>Pseudomonadota</taxon>
        <taxon>Alphaproteobacteria</taxon>
        <taxon>Hyphomicrobiales</taxon>
        <taxon>Methylocystaceae</taxon>
        <taxon>Methylocystis</taxon>
    </lineage>
</organism>
<dbReference type="EMBL" id="CP019948">
    <property type="protein sequence ID" value="ARN81637.1"/>
    <property type="molecule type" value="Genomic_DNA"/>
</dbReference>
<dbReference type="AlphaFoldDB" id="A0A1W6MVP1"/>
<proteinExistence type="predicted"/>
<dbReference type="Proteomes" id="UP000193978">
    <property type="component" value="Chromosome"/>
</dbReference>
<dbReference type="KEGG" id="mbry:B1812_11765"/>
<evidence type="ECO:0000313" key="2">
    <source>
        <dbReference type="Proteomes" id="UP000193978"/>
    </source>
</evidence>
<name>A0A1W6MVP1_9HYPH</name>
<keyword evidence="2" id="KW-1185">Reference proteome</keyword>
<accession>A0A1W6MVP1</accession>
<sequence length="68" mass="7409">MLAEGRAGATSARTGSYEQREIALDQYLEANSKSKAVDFCAIRSSRISPVEIEDAPFAEERSVADELT</sequence>
<reference evidence="1 2" key="1">
    <citation type="submission" date="2017-02" db="EMBL/GenBank/DDBJ databases">
        <authorList>
            <person name="Peterson S.W."/>
        </authorList>
    </citation>
    <scope>NUCLEOTIDE SEQUENCE [LARGE SCALE GENOMIC DNA]</scope>
    <source>
        <strain evidence="1 2">S285</strain>
    </source>
</reference>